<dbReference type="NCBIfam" id="TIGR01331">
    <property type="entry name" value="bisphos_cysQ"/>
    <property type="match status" value="1"/>
</dbReference>
<dbReference type="Proteomes" id="UP000266273">
    <property type="component" value="Unassembled WGS sequence"/>
</dbReference>
<dbReference type="InterPro" id="IPR020583">
    <property type="entry name" value="Inositol_monoP_metal-BS"/>
</dbReference>
<dbReference type="InterPro" id="IPR006240">
    <property type="entry name" value="CysQ"/>
</dbReference>
<dbReference type="OrthoDB" id="9785695at2"/>
<organism evidence="11 12">
    <name type="scientific">Dichotomicrobium thermohalophilum</name>
    <dbReference type="NCBI Taxonomy" id="933063"/>
    <lineage>
        <taxon>Bacteria</taxon>
        <taxon>Pseudomonadati</taxon>
        <taxon>Pseudomonadota</taxon>
        <taxon>Alphaproteobacteria</taxon>
        <taxon>Hyphomicrobiales</taxon>
        <taxon>Hyphomicrobiaceae</taxon>
        <taxon>Dichotomicrobium</taxon>
    </lineage>
</organism>
<feature type="binding site" evidence="9">
    <location>
        <position position="226"/>
    </location>
    <ligand>
        <name>Mg(2+)</name>
        <dbReference type="ChEBI" id="CHEBI:18420"/>
        <label>2</label>
    </ligand>
</feature>
<dbReference type="InterPro" id="IPR000760">
    <property type="entry name" value="Inositol_monophosphatase-like"/>
</dbReference>
<keyword evidence="3 9" id="KW-1003">Cell membrane</keyword>
<evidence type="ECO:0000256" key="8">
    <source>
        <dbReference type="ARBA" id="ARBA00023136"/>
    </source>
</evidence>
<keyword evidence="6 9" id="KW-0378">Hydrolase</keyword>
<comment type="cofactor">
    <cofactor evidence="9 10">
        <name>Mg(2+)</name>
        <dbReference type="ChEBI" id="CHEBI:18420"/>
    </cofactor>
</comment>
<sequence length="273" mass="29027">MTSADIDFDALAAMLAETAQRAGQAIRKIYAGGLQVREKADASPVTDADEAAEKIILADLARVAPNVPVIAEEAVASGSVPATDDVFFLVDPLDGTKEFVRGTGEFTVNIALVHGDIPRFGLILAPALGELFLTIAEDRAVRAEVGTDTVKPLDSVSHEPLQTRDPAPGRLVALASRSHMNETTERFLETHGVTETFQAGSSLKFCRIAQGLADVYPRLGPTCEWDTAAGDAILRAAGGVVLTEDGTPLRYGKAEDGYRNPGFIAWGRQPVQE</sequence>
<feature type="binding site" evidence="10">
    <location>
        <position position="91"/>
    </location>
    <ligand>
        <name>Mg(2+)</name>
        <dbReference type="ChEBI" id="CHEBI:18420"/>
        <label>1</label>
        <note>catalytic</note>
    </ligand>
</feature>
<dbReference type="Pfam" id="PF00459">
    <property type="entry name" value="Inositol_P"/>
    <property type="match status" value="1"/>
</dbReference>
<feature type="binding site" evidence="10">
    <location>
        <position position="226"/>
    </location>
    <ligand>
        <name>Mg(2+)</name>
        <dbReference type="ChEBI" id="CHEBI:18420"/>
        <label>1</label>
        <note>catalytic</note>
    </ligand>
</feature>
<evidence type="ECO:0000313" key="12">
    <source>
        <dbReference type="Proteomes" id="UP000266273"/>
    </source>
</evidence>
<dbReference type="PANTHER" id="PTHR43028">
    <property type="entry name" value="3'(2'),5'-BISPHOSPHATE NUCLEOTIDASE 1"/>
    <property type="match status" value="1"/>
</dbReference>
<keyword evidence="7 9" id="KW-0460">Magnesium</keyword>
<dbReference type="PRINTS" id="PR00377">
    <property type="entry name" value="IMPHPHTASES"/>
</dbReference>
<evidence type="ECO:0000256" key="4">
    <source>
        <dbReference type="ARBA" id="ARBA00022519"/>
    </source>
</evidence>
<proteinExistence type="inferred from homology"/>
<dbReference type="SUPFAM" id="SSF56655">
    <property type="entry name" value="Carbohydrate phosphatase"/>
    <property type="match status" value="1"/>
</dbReference>
<dbReference type="GO" id="GO:0046854">
    <property type="term" value="P:phosphatidylinositol phosphate biosynthetic process"/>
    <property type="evidence" value="ECO:0007669"/>
    <property type="project" value="InterPro"/>
</dbReference>
<comment type="similarity">
    <text evidence="2 9">Belongs to the inositol monophosphatase superfamily. CysQ family.</text>
</comment>
<dbReference type="GO" id="GO:0005886">
    <property type="term" value="C:plasma membrane"/>
    <property type="evidence" value="ECO:0007669"/>
    <property type="project" value="UniProtKB-SubCell"/>
</dbReference>
<dbReference type="InterPro" id="IPR020550">
    <property type="entry name" value="Inositol_monophosphatase_CS"/>
</dbReference>
<comment type="caution">
    <text evidence="11">The sequence shown here is derived from an EMBL/GenBank/DDBJ whole genome shotgun (WGS) entry which is preliminary data.</text>
</comment>
<keyword evidence="5 9" id="KW-0479">Metal-binding</keyword>
<feature type="binding site" evidence="9">
    <location>
        <position position="93"/>
    </location>
    <ligand>
        <name>Mg(2+)</name>
        <dbReference type="ChEBI" id="CHEBI:18420"/>
        <label>1</label>
    </ligand>
</feature>
<comment type="function">
    <text evidence="9">Converts adenosine-3',5'-bisphosphate (PAP) to AMP.</text>
</comment>
<evidence type="ECO:0000256" key="3">
    <source>
        <dbReference type="ARBA" id="ARBA00022475"/>
    </source>
</evidence>
<dbReference type="InterPro" id="IPR050725">
    <property type="entry name" value="CysQ/Inositol_MonoPase"/>
</dbReference>
<gene>
    <name evidence="9" type="primary">cysQ</name>
    <name evidence="11" type="ORF">BXY53_0930</name>
</gene>
<feature type="binding site" evidence="10">
    <location>
        <position position="94"/>
    </location>
    <ligand>
        <name>Mg(2+)</name>
        <dbReference type="ChEBI" id="CHEBI:18420"/>
        <label>1</label>
        <note>catalytic</note>
    </ligand>
</feature>
<dbReference type="GO" id="GO:0000287">
    <property type="term" value="F:magnesium ion binding"/>
    <property type="evidence" value="ECO:0007669"/>
    <property type="project" value="UniProtKB-UniRule"/>
</dbReference>
<feature type="binding site" evidence="9">
    <location>
        <position position="91"/>
    </location>
    <ligand>
        <name>Mg(2+)</name>
        <dbReference type="ChEBI" id="CHEBI:18420"/>
        <label>2</label>
    </ligand>
</feature>
<keyword evidence="4 9" id="KW-0997">Cell inner membrane</keyword>
<dbReference type="Gene3D" id="3.40.190.80">
    <property type="match status" value="1"/>
</dbReference>
<evidence type="ECO:0000256" key="10">
    <source>
        <dbReference type="PIRSR" id="PIRSR600760-2"/>
    </source>
</evidence>
<dbReference type="EC" id="3.1.3.7" evidence="9"/>
<keyword evidence="12" id="KW-1185">Reference proteome</keyword>
<feature type="binding site" evidence="10">
    <location>
        <position position="93"/>
    </location>
    <ligand>
        <name>Mg(2+)</name>
        <dbReference type="ChEBI" id="CHEBI:18420"/>
        <label>2</label>
    </ligand>
</feature>
<feature type="binding site" evidence="9">
    <location>
        <position position="91"/>
    </location>
    <ligand>
        <name>Mg(2+)</name>
        <dbReference type="ChEBI" id="CHEBI:18420"/>
        <label>1</label>
    </ligand>
</feature>
<accession>A0A397Q7Q1</accession>
<evidence type="ECO:0000256" key="6">
    <source>
        <dbReference type="ARBA" id="ARBA00022801"/>
    </source>
</evidence>
<feature type="binding site" evidence="9">
    <location>
        <begin position="93"/>
        <end position="96"/>
    </location>
    <ligand>
        <name>substrate</name>
    </ligand>
</feature>
<feature type="binding site" evidence="9">
    <location>
        <position position="72"/>
    </location>
    <ligand>
        <name>Mg(2+)</name>
        <dbReference type="ChEBI" id="CHEBI:18420"/>
        <label>1</label>
    </ligand>
</feature>
<keyword evidence="8 9" id="KW-0472">Membrane</keyword>
<reference evidence="11 12" key="1">
    <citation type="submission" date="2018-08" db="EMBL/GenBank/DDBJ databases">
        <title>Genomic Encyclopedia of Archaeal and Bacterial Type Strains, Phase II (KMG-II): from individual species to whole genera.</title>
        <authorList>
            <person name="Goeker M."/>
        </authorList>
    </citation>
    <scope>NUCLEOTIDE SEQUENCE [LARGE SCALE GENOMIC DNA]</scope>
    <source>
        <strain evidence="11 12">DSM 5002</strain>
    </source>
</reference>
<dbReference type="HAMAP" id="MF_02095">
    <property type="entry name" value="CysQ"/>
    <property type="match status" value="1"/>
</dbReference>
<evidence type="ECO:0000256" key="5">
    <source>
        <dbReference type="ARBA" id="ARBA00022723"/>
    </source>
</evidence>
<evidence type="ECO:0000313" key="11">
    <source>
        <dbReference type="EMBL" id="RIA55845.1"/>
    </source>
</evidence>
<comment type="subcellular location">
    <subcellularLocation>
        <location evidence="9">Cell inner membrane</location>
        <topology evidence="9">Peripheral membrane protein</topology>
        <orientation evidence="9">Cytoplasmic side</orientation>
    </subcellularLocation>
</comment>
<dbReference type="PROSITE" id="PS00629">
    <property type="entry name" value="IMP_1"/>
    <property type="match status" value="1"/>
</dbReference>
<dbReference type="GO" id="GO:0000103">
    <property type="term" value="P:sulfate assimilation"/>
    <property type="evidence" value="ECO:0007669"/>
    <property type="project" value="TreeGrafter"/>
</dbReference>
<feature type="binding site" evidence="9">
    <location>
        <position position="72"/>
    </location>
    <ligand>
        <name>substrate</name>
    </ligand>
</feature>
<dbReference type="GO" id="GO:0050427">
    <property type="term" value="P:3'-phosphoadenosine 5'-phosphosulfate metabolic process"/>
    <property type="evidence" value="ECO:0007669"/>
    <property type="project" value="TreeGrafter"/>
</dbReference>
<feature type="binding site" evidence="9">
    <location>
        <position position="94"/>
    </location>
    <ligand>
        <name>Mg(2+)</name>
        <dbReference type="ChEBI" id="CHEBI:18420"/>
        <label>2</label>
    </ligand>
</feature>
<evidence type="ECO:0000256" key="7">
    <source>
        <dbReference type="ARBA" id="ARBA00022842"/>
    </source>
</evidence>
<evidence type="ECO:0000256" key="1">
    <source>
        <dbReference type="ARBA" id="ARBA00001625"/>
    </source>
</evidence>
<name>A0A397Q7Q1_9HYPH</name>
<protein>
    <recommendedName>
        <fullName evidence="9">3'(2'),5'-bisphosphate nucleotidase CysQ</fullName>
        <ecNumber evidence="9">3.1.3.7</ecNumber>
    </recommendedName>
    <alternativeName>
        <fullName evidence="9">3'(2'),5-bisphosphonucleoside 3'(2')-phosphohydrolase</fullName>
    </alternativeName>
    <alternativeName>
        <fullName evidence="9">3'-phosphoadenosine 5'-phosphate phosphatase</fullName>
        <shortName evidence="9">PAP phosphatase</shortName>
    </alternativeName>
</protein>
<dbReference type="PANTHER" id="PTHR43028:SF5">
    <property type="entry name" value="3'(2'),5'-BISPHOSPHATE NUCLEOTIDASE 1"/>
    <property type="match status" value="1"/>
</dbReference>
<evidence type="ECO:0000256" key="9">
    <source>
        <dbReference type="HAMAP-Rule" id="MF_02095"/>
    </source>
</evidence>
<feature type="binding site" evidence="10">
    <location>
        <position position="72"/>
    </location>
    <ligand>
        <name>Mg(2+)</name>
        <dbReference type="ChEBI" id="CHEBI:18420"/>
        <label>1</label>
        <note>catalytic</note>
    </ligand>
</feature>
<evidence type="ECO:0000256" key="2">
    <source>
        <dbReference type="ARBA" id="ARBA00005289"/>
    </source>
</evidence>
<dbReference type="CDD" id="cd01638">
    <property type="entry name" value="CysQ"/>
    <property type="match status" value="1"/>
</dbReference>
<feature type="binding site" evidence="9">
    <location>
        <position position="226"/>
    </location>
    <ligand>
        <name>substrate</name>
    </ligand>
</feature>
<dbReference type="EMBL" id="QXDF01000001">
    <property type="protein sequence ID" value="RIA55845.1"/>
    <property type="molecule type" value="Genomic_DNA"/>
</dbReference>
<comment type="catalytic activity">
    <reaction evidence="1 9">
        <text>adenosine 3',5'-bisphosphate + H2O = AMP + phosphate</text>
        <dbReference type="Rhea" id="RHEA:10040"/>
        <dbReference type="ChEBI" id="CHEBI:15377"/>
        <dbReference type="ChEBI" id="CHEBI:43474"/>
        <dbReference type="ChEBI" id="CHEBI:58343"/>
        <dbReference type="ChEBI" id="CHEBI:456215"/>
        <dbReference type="EC" id="3.1.3.7"/>
    </reaction>
</comment>
<dbReference type="PROSITE" id="PS00630">
    <property type="entry name" value="IMP_2"/>
    <property type="match status" value="1"/>
</dbReference>
<dbReference type="AlphaFoldDB" id="A0A397Q7Q1"/>
<dbReference type="Gene3D" id="3.30.540.10">
    <property type="entry name" value="Fructose-1,6-Bisphosphatase, subunit A, domain 1"/>
    <property type="match status" value="1"/>
</dbReference>
<dbReference type="GO" id="GO:0008441">
    <property type="term" value="F:3'(2'),5'-bisphosphate nucleotidase activity"/>
    <property type="evidence" value="ECO:0007669"/>
    <property type="project" value="UniProtKB-UniRule"/>
</dbReference>